<dbReference type="eggNOG" id="ENOG502QS8H">
    <property type="taxonomic scope" value="Eukaryota"/>
</dbReference>
<dbReference type="PANTHER" id="PTHR45763:SF8">
    <property type="entry name" value="ALPHA_BETA-HYDROLASES SUPERFAMILY PROTEIN"/>
    <property type="match status" value="1"/>
</dbReference>
<feature type="domain" description="AB hydrolase-1" evidence="2">
    <location>
        <begin position="220"/>
        <end position="486"/>
    </location>
</feature>
<dbReference type="InterPro" id="IPR000073">
    <property type="entry name" value="AB_hydrolase_1"/>
</dbReference>
<dbReference type="OMA" id="LDMQYLA"/>
<dbReference type="InterPro" id="IPR029058">
    <property type="entry name" value="AB_hydrolase_fold"/>
</dbReference>
<gene>
    <name evidence="3" type="ORF">EUGRSUZ_A01174</name>
</gene>
<reference evidence="3" key="1">
    <citation type="submission" date="2013-07" db="EMBL/GenBank/DDBJ databases">
        <title>The genome of Eucalyptus grandis.</title>
        <authorList>
            <person name="Schmutz J."/>
            <person name="Hayes R."/>
            <person name="Myburg A."/>
            <person name="Tuskan G."/>
            <person name="Grattapaglia D."/>
            <person name="Rokhsar D.S."/>
        </authorList>
    </citation>
    <scope>NUCLEOTIDE SEQUENCE</scope>
    <source>
        <tissue evidence="3">Leaf extractions</tissue>
    </source>
</reference>
<dbReference type="FunCoup" id="A0A059DEE0">
    <property type="interactions" value="761"/>
</dbReference>
<evidence type="ECO:0000259" key="2">
    <source>
        <dbReference type="Pfam" id="PF00561"/>
    </source>
</evidence>
<dbReference type="AlphaFoldDB" id="A0A059DEE0"/>
<feature type="region of interest" description="Disordered" evidence="1">
    <location>
        <begin position="1"/>
        <end position="24"/>
    </location>
</feature>
<evidence type="ECO:0000313" key="3">
    <source>
        <dbReference type="EMBL" id="KCW88839.1"/>
    </source>
</evidence>
<dbReference type="Gramene" id="KCW88840">
    <property type="protein sequence ID" value="KCW88840"/>
    <property type="gene ID" value="EUGRSUZ_A01174"/>
</dbReference>
<proteinExistence type="predicted"/>
<dbReference type="PANTHER" id="PTHR45763">
    <property type="entry name" value="HYDROLASE, ALPHA/BETA FOLD FAMILY PROTEIN, EXPRESSED-RELATED"/>
    <property type="match status" value="1"/>
</dbReference>
<accession>A0A059DEE0</accession>
<dbReference type="Pfam" id="PF00561">
    <property type="entry name" value="Abhydrolase_1"/>
    <property type="match status" value="1"/>
</dbReference>
<dbReference type="SUPFAM" id="SSF53474">
    <property type="entry name" value="alpha/beta-Hydrolases"/>
    <property type="match status" value="1"/>
</dbReference>
<dbReference type="EMBL" id="KK198753">
    <property type="protein sequence ID" value="KCW88840.1"/>
    <property type="molecule type" value="Genomic_DNA"/>
</dbReference>
<name>A0A059DEE0_EUCGR</name>
<evidence type="ECO:0000256" key="1">
    <source>
        <dbReference type="SAM" id="MobiDB-lite"/>
    </source>
</evidence>
<dbReference type="Gramene" id="KCW88839">
    <property type="protein sequence ID" value="KCW88839"/>
    <property type="gene ID" value="EUGRSUZ_A01174"/>
</dbReference>
<feature type="compositionally biased region" description="Polar residues" evidence="1">
    <location>
        <begin position="1"/>
        <end position="10"/>
    </location>
</feature>
<dbReference type="EMBL" id="KK198753">
    <property type="protein sequence ID" value="KCW88839.1"/>
    <property type="molecule type" value="Genomic_DNA"/>
</dbReference>
<dbReference type="Gene3D" id="3.40.50.1820">
    <property type="entry name" value="alpha/beta hydrolase"/>
    <property type="match status" value="1"/>
</dbReference>
<protein>
    <recommendedName>
        <fullName evidence="2">AB hydrolase-1 domain-containing protein</fullName>
    </recommendedName>
</protein>
<sequence length="527" mass="58947">MATGARSSAAHSWPEDLASFPDDGEAARYANDPFEVSAGSVGRRKAAAGFASPAAVDDEPARPESFADQAKEFLGAWGEMLWELGKGFRDIVQQSLITEDSFVVQKLGKPCAKVTGRLKFLNEYLPEDRDPALAWPVILFVFMLALAALSVNTTNDSFTPHVKKVQKHPSSAIHVQLPDGRHIAYGEQGVPADRARFTIVTPHPFLFSRLAGIPGIKASLLEEFGVRLVTYDLPGFGESDPHPGRDLNSSALDMSYLANAVDATDKFWVLCFSSACMHAWAALRYIPDRVAGAAMVAPMINPYEPRMTKDESSRTWAKWVRRRKLTYGLARRFPKLLSILFRRKFFSGVHGSISDWLSFSMAKKDEALIQQPQFEEFWHRNVEESIRQGDISPFAEEFVLQVSKWGFSLTDLQVQRKCQHKGILPWLKSMYSQADCELAGFLSPIHLWQGMDDEVVPPSMADCISRLLPQATIHRLPDEGHFSFFFFCDECHRQLLSTLFGVPQGPLDKKVEVDIVEEPSIVNPALK</sequence>
<organism evidence="3">
    <name type="scientific">Eucalyptus grandis</name>
    <name type="common">Flooded gum</name>
    <dbReference type="NCBI Taxonomy" id="71139"/>
    <lineage>
        <taxon>Eukaryota</taxon>
        <taxon>Viridiplantae</taxon>
        <taxon>Streptophyta</taxon>
        <taxon>Embryophyta</taxon>
        <taxon>Tracheophyta</taxon>
        <taxon>Spermatophyta</taxon>
        <taxon>Magnoliopsida</taxon>
        <taxon>eudicotyledons</taxon>
        <taxon>Gunneridae</taxon>
        <taxon>Pentapetalae</taxon>
        <taxon>rosids</taxon>
        <taxon>malvids</taxon>
        <taxon>Myrtales</taxon>
        <taxon>Myrtaceae</taxon>
        <taxon>Myrtoideae</taxon>
        <taxon>Eucalypteae</taxon>
        <taxon>Eucalyptus</taxon>
    </lineage>
</organism>